<feature type="compositionally biased region" description="Basic and acidic residues" evidence="7">
    <location>
        <begin position="253"/>
        <end position="263"/>
    </location>
</feature>
<accession>A0A2R5LK18</accession>
<keyword evidence="4" id="KW-0805">Transcription regulation</keyword>
<protein>
    <submittedName>
        <fullName evidence="8">Putative chromatin modification-related protein eaf7</fullName>
    </submittedName>
</protein>
<proteinExistence type="inferred from homology"/>
<comment type="subcellular location">
    <subcellularLocation>
        <location evidence="1">Nucleus</location>
    </subcellularLocation>
</comment>
<feature type="region of interest" description="Disordered" evidence="7">
    <location>
        <begin position="109"/>
        <end position="309"/>
    </location>
</feature>
<dbReference type="Pfam" id="PF07904">
    <property type="entry name" value="Eaf7"/>
    <property type="match status" value="1"/>
</dbReference>
<feature type="compositionally biased region" description="Basic and acidic residues" evidence="7">
    <location>
        <begin position="149"/>
        <end position="160"/>
    </location>
</feature>
<dbReference type="GO" id="GO:0035267">
    <property type="term" value="C:NuA4 histone acetyltransferase complex"/>
    <property type="evidence" value="ECO:0007669"/>
    <property type="project" value="TreeGrafter"/>
</dbReference>
<sequence>METATEKNGKSEENVDWNVDTEVQLFHAMKGHKPIGVNRYFQMACIHQKFSTSLNKDIHSRIIWDHLDTMYDMAALHESEILPFPNNERDFNLPETEFRDLLCQRAGGRPLENAQSSDDEQVRTPSKRQDSSDTPKREGDAPKSSGKTSRVEQQSRKEPPRSTGGKVRPEHAHGKVRSDSTPTSKAKPEVKPKSEPPPKTVKATESKAESKESRTSTPKAESKDTPKRAEPPRSAKENTSRKSETGRTGGSRSQDEAAPEKGKSSSSSNRSAKDDADSSAKRGATKRRQDQMNNKPPSPMVTQHSKRRR</sequence>
<evidence type="ECO:0000256" key="7">
    <source>
        <dbReference type="SAM" id="MobiDB-lite"/>
    </source>
</evidence>
<feature type="compositionally biased region" description="Basic and acidic residues" evidence="7">
    <location>
        <begin position="167"/>
        <end position="178"/>
    </location>
</feature>
<evidence type="ECO:0000256" key="4">
    <source>
        <dbReference type="ARBA" id="ARBA00023015"/>
    </source>
</evidence>
<feature type="compositionally biased region" description="Basic and acidic residues" evidence="7">
    <location>
        <begin position="271"/>
        <end position="280"/>
    </location>
</feature>
<keyword evidence="6" id="KW-0539">Nucleus</keyword>
<dbReference type="GO" id="GO:0005634">
    <property type="term" value="C:nucleus"/>
    <property type="evidence" value="ECO:0007669"/>
    <property type="project" value="UniProtKB-SubCell"/>
</dbReference>
<dbReference type="GO" id="GO:0006325">
    <property type="term" value="P:chromatin organization"/>
    <property type="evidence" value="ECO:0007669"/>
    <property type="project" value="UniProtKB-KW"/>
</dbReference>
<feature type="compositionally biased region" description="Basic and acidic residues" evidence="7">
    <location>
        <begin position="127"/>
        <end position="141"/>
    </location>
</feature>
<dbReference type="GO" id="GO:0006357">
    <property type="term" value="P:regulation of transcription by RNA polymerase II"/>
    <property type="evidence" value="ECO:0007669"/>
    <property type="project" value="TreeGrafter"/>
</dbReference>
<dbReference type="InterPro" id="IPR012423">
    <property type="entry name" value="Eaf7/MRGBP"/>
</dbReference>
<evidence type="ECO:0000313" key="8">
    <source>
        <dbReference type="EMBL" id="MBY09856.1"/>
    </source>
</evidence>
<dbReference type="AlphaFoldDB" id="A0A2R5LK18"/>
<evidence type="ECO:0000256" key="6">
    <source>
        <dbReference type="ARBA" id="ARBA00023242"/>
    </source>
</evidence>
<dbReference type="PANTHER" id="PTHR13581">
    <property type="entry name" value="MRG-BINDING PROTEIN"/>
    <property type="match status" value="1"/>
</dbReference>
<evidence type="ECO:0000256" key="5">
    <source>
        <dbReference type="ARBA" id="ARBA00023163"/>
    </source>
</evidence>
<feature type="compositionally biased region" description="Basic and acidic residues" evidence="7">
    <location>
        <begin position="186"/>
        <end position="245"/>
    </location>
</feature>
<evidence type="ECO:0000256" key="3">
    <source>
        <dbReference type="ARBA" id="ARBA00022853"/>
    </source>
</evidence>
<dbReference type="EMBL" id="GGLE01005730">
    <property type="protein sequence ID" value="MBY09856.1"/>
    <property type="molecule type" value="Transcribed_RNA"/>
</dbReference>
<name>A0A2R5LK18_9ACAR</name>
<keyword evidence="5" id="KW-0804">Transcription</keyword>
<comment type="similarity">
    <text evidence="2">Belongs to the EAF7 family.</text>
</comment>
<reference evidence="8" key="1">
    <citation type="submission" date="2018-03" db="EMBL/GenBank/DDBJ databases">
        <title>The relapsing fever spirochete Borrelia turicatae persists in the highly oxidative environment of its soft-bodied tick vector.</title>
        <authorList>
            <person name="Bourret T.J."/>
            <person name="Boyle W.K."/>
            <person name="Valenzuela J.G."/>
            <person name="Oliveira F."/>
            <person name="Lopez J.E."/>
        </authorList>
    </citation>
    <scope>NUCLEOTIDE SEQUENCE</scope>
    <source>
        <strain evidence="8">Kansas strain/isolate</strain>
        <tissue evidence="8">Salivary glands</tissue>
    </source>
</reference>
<evidence type="ECO:0000256" key="1">
    <source>
        <dbReference type="ARBA" id="ARBA00004123"/>
    </source>
</evidence>
<dbReference type="PANTHER" id="PTHR13581:SF5">
    <property type="entry name" value="MRG_MORF4L-BINDING PROTEIN"/>
    <property type="match status" value="1"/>
</dbReference>
<keyword evidence="3" id="KW-0156">Chromatin regulator</keyword>
<feature type="compositionally biased region" description="Polar residues" evidence="7">
    <location>
        <begin position="291"/>
        <end position="303"/>
    </location>
</feature>
<evidence type="ECO:0000256" key="2">
    <source>
        <dbReference type="ARBA" id="ARBA00007117"/>
    </source>
</evidence>
<organism evidence="8">
    <name type="scientific">Ornithodoros turicata</name>
    <dbReference type="NCBI Taxonomy" id="34597"/>
    <lineage>
        <taxon>Eukaryota</taxon>
        <taxon>Metazoa</taxon>
        <taxon>Ecdysozoa</taxon>
        <taxon>Arthropoda</taxon>
        <taxon>Chelicerata</taxon>
        <taxon>Arachnida</taxon>
        <taxon>Acari</taxon>
        <taxon>Parasitiformes</taxon>
        <taxon>Ixodida</taxon>
        <taxon>Ixodoidea</taxon>
        <taxon>Argasidae</taxon>
        <taxon>Ornithodorinae</taxon>
        <taxon>Ornithodoros</taxon>
    </lineage>
</organism>